<proteinExistence type="inferred from homology"/>
<feature type="coiled-coil region" evidence="6">
    <location>
        <begin position="186"/>
        <end position="220"/>
    </location>
</feature>
<keyword evidence="4 7" id="KW-1133">Transmembrane helix</keyword>
<evidence type="ECO:0000256" key="5">
    <source>
        <dbReference type="ARBA" id="ARBA00023136"/>
    </source>
</evidence>
<dbReference type="PANTHER" id="PTHR30386:SF26">
    <property type="entry name" value="TRANSPORT PROTEIN COMB"/>
    <property type="match status" value="1"/>
</dbReference>
<dbReference type="GO" id="GO:0016020">
    <property type="term" value="C:membrane"/>
    <property type="evidence" value="ECO:0007669"/>
    <property type="project" value="UniProtKB-SubCell"/>
</dbReference>
<feature type="coiled-coil region" evidence="6">
    <location>
        <begin position="246"/>
        <end position="280"/>
    </location>
</feature>
<keyword evidence="6" id="KW-0175">Coiled coil</keyword>
<dbReference type="InterPro" id="IPR058625">
    <property type="entry name" value="MdtA-like_BSH"/>
</dbReference>
<dbReference type="OrthoDB" id="553569at2"/>
<dbReference type="PRINTS" id="PR01490">
    <property type="entry name" value="RTXTOXIND"/>
</dbReference>
<evidence type="ECO:0000313" key="10">
    <source>
        <dbReference type="EMBL" id="NHC35797.1"/>
    </source>
</evidence>
<dbReference type="Proteomes" id="UP000031532">
    <property type="component" value="Unassembled WGS sequence"/>
</dbReference>
<protein>
    <submittedName>
        <fullName evidence="10">HlyD family efflux transporter periplasmic adaptor subunit</fullName>
    </submittedName>
</protein>
<comment type="caution">
    <text evidence="10">The sequence shown here is derived from an EMBL/GenBank/DDBJ whole genome shotgun (WGS) entry which is preliminary data.</text>
</comment>
<name>A0A9X5E5W0_9CYAN</name>
<dbReference type="InterPro" id="IPR058982">
    <property type="entry name" value="Beta-barrel_AprE"/>
</dbReference>
<dbReference type="SUPFAM" id="SSF51230">
    <property type="entry name" value="Single hybrid motif"/>
    <property type="match status" value="1"/>
</dbReference>
<dbReference type="Gene3D" id="1.10.287.470">
    <property type="entry name" value="Helix hairpin bin"/>
    <property type="match status" value="1"/>
</dbReference>
<evidence type="ECO:0000256" key="6">
    <source>
        <dbReference type="SAM" id="Coils"/>
    </source>
</evidence>
<dbReference type="PANTHER" id="PTHR30386">
    <property type="entry name" value="MEMBRANE FUSION SUBUNIT OF EMRAB-TOLC MULTIDRUG EFFLUX PUMP"/>
    <property type="match status" value="1"/>
</dbReference>
<dbReference type="InterPro" id="IPR011053">
    <property type="entry name" value="Single_hybrid_motif"/>
</dbReference>
<evidence type="ECO:0000256" key="2">
    <source>
        <dbReference type="ARBA" id="ARBA00009477"/>
    </source>
</evidence>
<feature type="domain" description="Multidrug resistance protein MdtA-like barrel-sandwich hybrid" evidence="8">
    <location>
        <begin position="68"/>
        <end position="352"/>
    </location>
</feature>
<comment type="similarity">
    <text evidence="2">Belongs to the membrane fusion protein (MFP) (TC 8.A.1) family.</text>
</comment>
<keyword evidence="5 7" id="KW-0472">Membrane</keyword>
<feature type="transmembrane region" description="Helical" evidence="7">
    <location>
        <begin position="25"/>
        <end position="47"/>
    </location>
</feature>
<evidence type="ECO:0000256" key="7">
    <source>
        <dbReference type="SAM" id="Phobius"/>
    </source>
</evidence>
<dbReference type="Pfam" id="PF25917">
    <property type="entry name" value="BSH_RND"/>
    <property type="match status" value="1"/>
</dbReference>
<dbReference type="EMBL" id="JTJC03000003">
    <property type="protein sequence ID" value="NHC35797.1"/>
    <property type="molecule type" value="Genomic_DNA"/>
</dbReference>
<dbReference type="Gene3D" id="2.40.50.100">
    <property type="match status" value="1"/>
</dbReference>
<evidence type="ECO:0000256" key="4">
    <source>
        <dbReference type="ARBA" id="ARBA00022989"/>
    </source>
</evidence>
<dbReference type="InterPro" id="IPR050739">
    <property type="entry name" value="MFP"/>
</dbReference>
<evidence type="ECO:0000256" key="3">
    <source>
        <dbReference type="ARBA" id="ARBA00022692"/>
    </source>
</evidence>
<comment type="subcellular location">
    <subcellularLocation>
        <location evidence="1">Membrane</location>
        <topology evidence="1">Single-pass membrane protein</topology>
    </subcellularLocation>
</comment>
<evidence type="ECO:0000259" key="8">
    <source>
        <dbReference type="Pfam" id="PF25917"/>
    </source>
</evidence>
<dbReference type="Pfam" id="PF26002">
    <property type="entry name" value="Beta-barrel_AprE"/>
    <property type="match status" value="1"/>
</dbReference>
<feature type="domain" description="AprE-like beta-barrel" evidence="9">
    <location>
        <begin position="375"/>
        <end position="464"/>
    </location>
</feature>
<keyword evidence="3 7" id="KW-0812">Transmembrane</keyword>
<evidence type="ECO:0000256" key="1">
    <source>
        <dbReference type="ARBA" id="ARBA00004167"/>
    </source>
</evidence>
<dbReference type="Gene3D" id="2.40.30.170">
    <property type="match status" value="1"/>
</dbReference>
<accession>A0A9X5E5W0</accession>
<keyword evidence="11" id="KW-1185">Reference proteome</keyword>
<gene>
    <name evidence="10" type="ORF">QH73_0014235</name>
</gene>
<reference evidence="10 11" key="1">
    <citation type="journal article" date="2015" name="Genome Announc.">
        <title>Draft Genome Sequence of the Terrestrial Cyanobacterium Scytonema millei VB511283, Isolated from Eastern India.</title>
        <authorList>
            <person name="Sen D."/>
            <person name="Chandrababunaidu M.M."/>
            <person name="Singh D."/>
            <person name="Sanghi N."/>
            <person name="Ghorai A."/>
            <person name="Mishra G.P."/>
            <person name="Madduluri M."/>
            <person name="Adhikary S.P."/>
            <person name="Tripathy S."/>
        </authorList>
    </citation>
    <scope>NUCLEOTIDE SEQUENCE [LARGE SCALE GENOMIC DNA]</scope>
    <source>
        <strain evidence="10 11">VB511283</strain>
    </source>
</reference>
<organism evidence="10 11">
    <name type="scientific">Scytonema millei VB511283</name>
    <dbReference type="NCBI Taxonomy" id="1245923"/>
    <lineage>
        <taxon>Bacteria</taxon>
        <taxon>Bacillati</taxon>
        <taxon>Cyanobacteriota</taxon>
        <taxon>Cyanophyceae</taxon>
        <taxon>Nostocales</taxon>
        <taxon>Scytonemataceae</taxon>
        <taxon>Scytonema</taxon>
    </lineage>
</organism>
<sequence length="489" mass="53936">MNTEPLAKSEEQFLNSSVVLNRPALWSHLFIWLIVGATTSAIAWATFAKLDQTVVATGKLEPLGAVKEIQAPTGGVVREIHVQDGQSVKKDQLLVTLDPTSPQADLDSLTKVRSSLVQENQLYDQAINSSKPVVSGSADLVSLLKLRADLMSENRYFQNVLKGGNITSGETTDFANNQSQLLTASQNEIQSRVQAARKQVQELEKQRSQTTKELATAKQILKVNNQILKRITPLATGEGAISQIQYERQQQEVITKQGEVDRLTAEQQKLAISIDRAKEELQNTIAASAKEVHSKIAENHKKIAEIDSQLSQKRLENKTKLAEIDAQISKAVQSVKYQQLKSPVNGTVFDLQPRAAGFVIGDTKPILKIVPNDNLVASVYLTNRDIGFVREGMKVDVRVDSFPSTEFGTLKGKIIWVGSDALAPTQERQYYAFPAKIQLESQNLSVNGRPISLQSGMGVNAGIIIRKRSVMSILTDLFDKQIRSVESIR</sequence>
<evidence type="ECO:0000259" key="9">
    <source>
        <dbReference type="Pfam" id="PF26002"/>
    </source>
</evidence>
<dbReference type="AlphaFoldDB" id="A0A9X5E5W0"/>
<evidence type="ECO:0000313" key="11">
    <source>
        <dbReference type="Proteomes" id="UP000031532"/>
    </source>
</evidence>